<evidence type="ECO:0000259" key="17">
    <source>
        <dbReference type="SMART" id="SM01340"/>
    </source>
</evidence>
<proteinExistence type="inferred from homology"/>
<evidence type="ECO:0000256" key="11">
    <source>
        <dbReference type="ARBA" id="ARBA00023242"/>
    </source>
</evidence>
<dbReference type="Gene3D" id="3.30.565.10">
    <property type="entry name" value="Histidine kinase-like ATPase, C-terminal domain"/>
    <property type="match status" value="1"/>
</dbReference>
<evidence type="ECO:0000256" key="1">
    <source>
        <dbReference type="ARBA" id="ARBA00004123"/>
    </source>
</evidence>
<keyword evidence="4" id="KW-0158">Chromosome</keyword>
<evidence type="ECO:0000256" key="16">
    <source>
        <dbReference type="SAM" id="MobiDB-lite"/>
    </source>
</evidence>
<dbReference type="PROSITE" id="PS00058">
    <property type="entry name" value="DNA_MISMATCH_REPAIR_1"/>
    <property type="match status" value="1"/>
</dbReference>
<evidence type="ECO:0000256" key="12">
    <source>
        <dbReference type="ARBA" id="ARBA00023306"/>
    </source>
</evidence>
<evidence type="ECO:0000256" key="2">
    <source>
        <dbReference type="ARBA" id="ARBA00004286"/>
    </source>
</evidence>
<keyword evidence="8" id="KW-0067">ATP-binding</keyword>
<dbReference type="InterPro" id="IPR032189">
    <property type="entry name" value="Mlh1_C"/>
</dbReference>
<evidence type="ECO:0000256" key="3">
    <source>
        <dbReference type="ARBA" id="ARBA00006082"/>
    </source>
</evidence>
<dbReference type="FunFam" id="3.30.230.10:FF:000014">
    <property type="entry name" value="DNA mismatch repair protein Mlh1"/>
    <property type="match status" value="1"/>
</dbReference>
<dbReference type="CDD" id="cd03483">
    <property type="entry name" value="MutL_Trans_MLH1"/>
    <property type="match status" value="1"/>
</dbReference>
<dbReference type="InterPro" id="IPR002099">
    <property type="entry name" value="MutL/Mlh/PMS"/>
</dbReference>
<dbReference type="Pfam" id="PF01119">
    <property type="entry name" value="DNA_mis_repair"/>
    <property type="match status" value="1"/>
</dbReference>
<dbReference type="GO" id="GO:0032389">
    <property type="term" value="C:MutLalpha complex"/>
    <property type="evidence" value="ECO:0007669"/>
    <property type="project" value="TreeGrafter"/>
</dbReference>
<dbReference type="InterPro" id="IPR014721">
    <property type="entry name" value="Ribsml_uS5_D2-typ_fold_subgr"/>
</dbReference>
<dbReference type="GO" id="GO:0030983">
    <property type="term" value="F:mismatched DNA binding"/>
    <property type="evidence" value="ECO:0007669"/>
    <property type="project" value="InterPro"/>
</dbReference>
<evidence type="ECO:0000256" key="13">
    <source>
        <dbReference type="ARBA" id="ARBA00071080"/>
    </source>
</evidence>
<evidence type="ECO:0000313" key="19">
    <source>
        <dbReference type="Proteomes" id="UP001367676"/>
    </source>
</evidence>
<dbReference type="Proteomes" id="UP001367676">
    <property type="component" value="Unassembled WGS sequence"/>
</dbReference>
<evidence type="ECO:0000256" key="4">
    <source>
        <dbReference type="ARBA" id="ARBA00022454"/>
    </source>
</evidence>
<dbReference type="InterPro" id="IPR014762">
    <property type="entry name" value="DNA_mismatch_repair_CS"/>
</dbReference>
<keyword evidence="10" id="KW-0234">DNA repair</keyword>
<comment type="similarity">
    <text evidence="3">Belongs to the DNA mismatch repair MutL/HexB family.</text>
</comment>
<accession>A0AAN9T7T6</accession>
<dbReference type="SMART" id="SM01340">
    <property type="entry name" value="DNA_mis_repair"/>
    <property type="match status" value="1"/>
</dbReference>
<reference evidence="18 19" key="1">
    <citation type="submission" date="2024-03" db="EMBL/GenBank/DDBJ databases">
        <title>Adaptation during the transition from Ophiocordyceps entomopathogen to insect associate is accompanied by gene loss and intensified selection.</title>
        <authorList>
            <person name="Ward C.M."/>
            <person name="Onetto C.A."/>
            <person name="Borneman A.R."/>
        </authorList>
    </citation>
    <scope>NUCLEOTIDE SEQUENCE [LARGE SCALE GENOMIC DNA]</scope>
    <source>
        <strain evidence="18">AWRI1</strain>
        <tissue evidence="18">Single Adult Female</tissue>
    </source>
</reference>
<keyword evidence="19" id="KW-1185">Reference proteome</keyword>
<dbReference type="SUPFAM" id="SSF55874">
    <property type="entry name" value="ATPase domain of HSP90 chaperone/DNA topoisomerase II/histidine kinase"/>
    <property type="match status" value="1"/>
</dbReference>
<dbReference type="EMBL" id="JBBCAQ010000036">
    <property type="protein sequence ID" value="KAK7575561.1"/>
    <property type="molecule type" value="Genomic_DNA"/>
</dbReference>
<dbReference type="NCBIfam" id="TIGR00585">
    <property type="entry name" value="mutl"/>
    <property type="match status" value="1"/>
</dbReference>
<evidence type="ECO:0000256" key="7">
    <source>
        <dbReference type="ARBA" id="ARBA00022763"/>
    </source>
</evidence>
<protein>
    <recommendedName>
        <fullName evidence="14">DNA mismatch repair protein MLH1</fullName>
    </recommendedName>
    <alternativeName>
        <fullName evidence="13">DNA mismatch repair protein Mlh1</fullName>
    </alternativeName>
    <alternativeName>
        <fullName evidence="15">MutL protein homolog 1</fullName>
    </alternativeName>
</protein>
<gene>
    <name evidence="18" type="ORF">V9T40_011847</name>
</gene>
<dbReference type="GO" id="GO:0005524">
    <property type="term" value="F:ATP binding"/>
    <property type="evidence" value="ECO:0007669"/>
    <property type="project" value="UniProtKB-KW"/>
</dbReference>
<name>A0AAN9T7T6_9HEMI</name>
<evidence type="ECO:0000256" key="14">
    <source>
        <dbReference type="ARBA" id="ARBA00072852"/>
    </source>
</evidence>
<dbReference type="InterPro" id="IPR020568">
    <property type="entry name" value="Ribosomal_Su5_D2-typ_SF"/>
</dbReference>
<dbReference type="PANTHER" id="PTHR10073:SF12">
    <property type="entry name" value="DNA MISMATCH REPAIR PROTEIN MLH1"/>
    <property type="match status" value="1"/>
</dbReference>
<dbReference type="CDD" id="cd16926">
    <property type="entry name" value="HATPase_MutL-MLH-PMS-like"/>
    <property type="match status" value="1"/>
</dbReference>
<dbReference type="InterPro" id="IPR013507">
    <property type="entry name" value="DNA_mismatch_S5_2-like"/>
</dbReference>
<dbReference type="Pfam" id="PF13589">
    <property type="entry name" value="HATPase_c_3"/>
    <property type="match status" value="1"/>
</dbReference>
<dbReference type="InterPro" id="IPR036890">
    <property type="entry name" value="HATPase_C_sf"/>
</dbReference>
<dbReference type="GO" id="GO:0016887">
    <property type="term" value="F:ATP hydrolysis activity"/>
    <property type="evidence" value="ECO:0007669"/>
    <property type="project" value="InterPro"/>
</dbReference>
<keyword evidence="9" id="KW-0007">Acetylation</keyword>
<comment type="caution">
    <text evidence="18">The sequence shown here is derived from an EMBL/GenBank/DDBJ whole genome shotgun (WGS) entry which is preliminary data.</text>
</comment>
<dbReference type="PANTHER" id="PTHR10073">
    <property type="entry name" value="DNA MISMATCH REPAIR PROTEIN MLH, PMS, MUTL"/>
    <property type="match status" value="1"/>
</dbReference>
<keyword evidence="12" id="KW-0131">Cell cycle</keyword>
<dbReference type="InterPro" id="IPR038973">
    <property type="entry name" value="MutL/Mlh/Pms-like"/>
</dbReference>
<evidence type="ECO:0000256" key="10">
    <source>
        <dbReference type="ARBA" id="ARBA00023204"/>
    </source>
</evidence>
<dbReference type="Pfam" id="PF16413">
    <property type="entry name" value="Mlh1_C"/>
    <property type="match status" value="1"/>
</dbReference>
<dbReference type="FunFam" id="3.30.565.10:FF:000034">
    <property type="entry name" value="DNA mismatch repair protein mlh1, putative"/>
    <property type="match status" value="1"/>
</dbReference>
<dbReference type="GO" id="GO:0005694">
    <property type="term" value="C:chromosome"/>
    <property type="evidence" value="ECO:0007669"/>
    <property type="project" value="UniProtKB-SubCell"/>
</dbReference>
<dbReference type="Gene3D" id="3.30.230.10">
    <property type="match status" value="1"/>
</dbReference>
<organism evidence="18 19">
    <name type="scientific">Parthenolecanium corni</name>
    <dbReference type="NCBI Taxonomy" id="536013"/>
    <lineage>
        <taxon>Eukaryota</taxon>
        <taxon>Metazoa</taxon>
        <taxon>Ecdysozoa</taxon>
        <taxon>Arthropoda</taxon>
        <taxon>Hexapoda</taxon>
        <taxon>Insecta</taxon>
        <taxon>Pterygota</taxon>
        <taxon>Neoptera</taxon>
        <taxon>Paraneoptera</taxon>
        <taxon>Hemiptera</taxon>
        <taxon>Sternorrhyncha</taxon>
        <taxon>Coccoidea</taxon>
        <taxon>Coccidae</taxon>
        <taxon>Parthenolecanium</taxon>
    </lineage>
</organism>
<keyword evidence="6" id="KW-0547">Nucleotide-binding</keyword>
<feature type="domain" description="DNA mismatch repair protein S5" evidence="17">
    <location>
        <begin position="218"/>
        <end position="337"/>
    </location>
</feature>
<keyword evidence="7" id="KW-0227">DNA damage</keyword>
<dbReference type="SUPFAM" id="SSF54211">
    <property type="entry name" value="Ribosomal protein S5 domain 2-like"/>
    <property type="match status" value="1"/>
</dbReference>
<evidence type="ECO:0000256" key="6">
    <source>
        <dbReference type="ARBA" id="ARBA00022741"/>
    </source>
</evidence>
<sequence length="663" mass="74448">MARASSPAVVKKLDETVVNRIAAGEIIQRPANALKELLENSLDAKSSSIQVTVKNGGLKLLQIQDNGTGIRKNDMGIVCERFTTSKLVQFEDLNSIQTFGFRGEALASISHVAHLTIITKTCTDPCAYKGTYEDGKLKEPVKPCAGNQGTQIIVEDLFYNVATRRKSLKSPTEEHVKITDVISKYAVHNPSVGFTLRKQNDSNPDVKTSPNSTHVDNIRSIYGNNVAKAVEPVETSDETLKFSMKGYMSNANHPMKKPIFLLFINNRLVDAQGLRKTLEQVYTLYLPKGMHPFLYLSLNIDPRNVDVNVHPTKHEVHFLHEDAIVDKIKGAIELKLTGCNASRIFYTQTKLPGEVKPSTSDKPKTETQQSSQNYLVRTDPGTQKLDKFFSVNSTTPSAKSSEKKAVSTSIEPKRQIKLSSVANLKKEIEDNVDASLREILQNFTYVGAANRLWSLVQHKTELYICKNSLILSEMFYQLMINNFGNFGAIKFSNPLPLTQLAQIALEDVEGDDAEKQSIAEAATTVIQSKSSMLKDYFSMDVDRSGNLESVPLLLDDYVPVADGLPSYVLNLATDVNWEEEMPCFQTFCRETADFFSYEWTHENMGDENDEDKEMPETKWHWTLEHVLYPAVKKHLLPSKKLFSERAVLQIASLPQLYKVFERC</sequence>
<dbReference type="GO" id="GO:0006298">
    <property type="term" value="P:mismatch repair"/>
    <property type="evidence" value="ECO:0007669"/>
    <property type="project" value="InterPro"/>
</dbReference>
<feature type="region of interest" description="Disordered" evidence="16">
    <location>
        <begin position="352"/>
        <end position="373"/>
    </location>
</feature>
<evidence type="ECO:0000256" key="8">
    <source>
        <dbReference type="ARBA" id="ARBA00022840"/>
    </source>
</evidence>
<evidence type="ECO:0000313" key="18">
    <source>
        <dbReference type="EMBL" id="KAK7575561.1"/>
    </source>
</evidence>
<keyword evidence="11" id="KW-0539">Nucleus</keyword>
<dbReference type="GO" id="GO:0140664">
    <property type="term" value="F:ATP-dependent DNA damage sensor activity"/>
    <property type="evidence" value="ECO:0007669"/>
    <property type="project" value="InterPro"/>
</dbReference>
<keyword evidence="5" id="KW-0597">Phosphoprotein</keyword>
<evidence type="ECO:0000256" key="9">
    <source>
        <dbReference type="ARBA" id="ARBA00022990"/>
    </source>
</evidence>
<dbReference type="AlphaFoldDB" id="A0AAN9T7T6"/>
<comment type="subcellular location">
    <subcellularLocation>
        <location evidence="2">Chromosome</location>
    </subcellularLocation>
    <subcellularLocation>
        <location evidence="1">Nucleus</location>
    </subcellularLocation>
</comment>
<evidence type="ECO:0000256" key="5">
    <source>
        <dbReference type="ARBA" id="ARBA00022553"/>
    </source>
</evidence>
<dbReference type="GO" id="GO:0031981">
    <property type="term" value="C:nuclear lumen"/>
    <property type="evidence" value="ECO:0007669"/>
    <property type="project" value="UniProtKB-ARBA"/>
</dbReference>
<evidence type="ECO:0000256" key="15">
    <source>
        <dbReference type="ARBA" id="ARBA00082865"/>
    </source>
</evidence>